<name>A0AAW1RW55_9CHLO</name>
<dbReference type="EMBL" id="JALJOS010000006">
    <property type="protein sequence ID" value="KAK9837875.1"/>
    <property type="molecule type" value="Genomic_DNA"/>
</dbReference>
<evidence type="ECO:0000313" key="3">
    <source>
        <dbReference type="Proteomes" id="UP001438707"/>
    </source>
</evidence>
<evidence type="ECO:0000313" key="2">
    <source>
        <dbReference type="EMBL" id="KAK9837875.1"/>
    </source>
</evidence>
<evidence type="ECO:0000256" key="1">
    <source>
        <dbReference type="SAM" id="MobiDB-lite"/>
    </source>
</evidence>
<sequence length="266" mass="30076">MLAGAESTCIGALRLIDFGNIRMVHQLDSIDDEAHSIAWHAVAHPLNRSAFPGSFCQDCYKITMIPVTMGNVTFVELYGRFKTEPENVKVMKGFIFNMQETAVAGIGRCLRATMSPTLGSLKRPVSPVPTPNLQQPHSLHLNGHAAPHPQHPLHSQQPQYPLQESPRMSPPPPTHLKPRQNLHQQQQQMLQQDFQQQQMLQQLPSNPVQELQQRHWQQQPMQQHHMSTGLSQHPAPVLLQEQTLGQSQSRFVDVTFQQLPATPYRS</sequence>
<proteinExistence type="predicted"/>
<dbReference type="InterPro" id="IPR023393">
    <property type="entry name" value="START-like_dom_sf"/>
</dbReference>
<feature type="compositionally biased region" description="Low complexity" evidence="1">
    <location>
        <begin position="181"/>
        <end position="194"/>
    </location>
</feature>
<feature type="region of interest" description="Disordered" evidence="1">
    <location>
        <begin position="121"/>
        <end position="194"/>
    </location>
</feature>
<comment type="caution">
    <text evidence="2">The sequence shown here is derived from an EMBL/GenBank/DDBJ whole genome shotgun (WGS) entry which is preliminary data.</text>
</comment>
<reference evidence="2 3" key="1">
    <citation type="journal article" date="2024" name="Nat. Commun.">
        <title>Phylogenomics reveals the evolutionary origins of lichenization in chlorophyte algae.</title>
        <authorList>
            <person name="Puginier C."/>
            <person name="Libourel C."/>
            <person name="Otte J."/>
            <person name="Skaloud P."/>
            <person name="Haon M."/>
            <person name="Grisel S."/>
            <person name="Petersen M."/>
            <person name="Berrin J.G."/>
            <person name="Delaux P.M."/>
            <person name="Dal Grande F."/>
            <person name="Keller J."/>
        </authorList>
    </citation>
    <scope>NUCLEOTIDE SEQUENCE [LARGE SCALE GENOMIC DNA]</scope>
    <source>
        <strain evidence="2 3">SAG 2145</strain>
    </source>
</reference>
<gene>
    <name evidence="2" type="ORF">WJX74_006928</name>
</gene>
<dbReference type="Proteomes" id="UP001438707">
    <property type="component" value="Unassembled WGS sequence"/>
</dbReference>
<accession>A0AAW1RW55</accession>
<feature type="compositionally biased region" description="Low complexity" evidence="1">
    <location>
        <begin position="144"/>
        <end position="163"/>
    </location>
</feature>
<dbReference type="Gene3D" id="3.30.530.20">
    <property type="match status" value="1"/>
</dbReference>
<dbReference type="AlphaFoldDB" id="A0AAW1RW55"/>
<organism evidence="2 3">
    <name type="scientific">Apatococcus lobatus</name>
    <dbReference type="NCBI Taxonomy" id="904363"/>
    <lineage>
        <taxon>Eukaryota</taxon>
        <taxon>Viridiplantae</taxon>
        <taxon>Chlorophyta</taxon>
        <taxon>core chlorophytes</taxon>
        <taxon>Trebouxiophyceae</taxon>
        <taxon>Chlorellales</taxon>
        <taxon>Chlorellaceae</taxon>
        <taxon>Apatococcus</taxon>
    </lineage>
</organism>
<keyword evidence="3" id="KW-1185">Reference proteome</keyword>
<protein>
    <submittedName>
        <fullName evidence="2">Uncharacterized protein</fullName>
    </submittedName>
</protein>